<dbReference type="Proteomes" id="UP000007599">
    <property type="component" value="Chromosome I"/>
</dbReference>
<organism evidence="1 2">
    <name type="scientific">Flavobacterium indicum (strain DSM 17447 / CIP 109464 / GPTSA100-9)</name>
    <dbReference type="NCBI Taxonomy" id="1094466"/>
    <lineage>
        <taxon>Bacteria</taxon>
        <taxon>Pseudomonadati</taxon>
        <taxon>Bacteroidota</taxon>
        <taxon>Flavobacteriia</taxon>
        <taxon>Flavobacteriales</taxon>
        <taxon>Flavobacteriaceae</taxon>
        <taxon>Flavobacterium</taxon>
    </lineage>
</organism>
<accession>H8XVA7</accession>
<gene>
    <name evidence="1" type="ordered locus">KQS_05560</name>
</gene>
<dbReference type="InterPro" id="IPR023614">
    <property type="entry name" value="Porin_dom_sf"/>
</dbReference>
<reference evidence="1 2" key="1">
    <citation type="journal article" date="2012" name="J. Bacteriol.">
        <title>Complete Genome Sequence of Flavobacterium indicum GPSTA100-9T, Isolated from Warm Spring Water.</title>
        <authorList>
            <person name="Barbier P."/>
            <person name="Houel A."/>
            <person name="Loux V."/>
            <person name="Poulain J."/>
            <person name="Bernardet J.F."/>
            <person name="Touchon M."/>
            <person name="Duchaud E."/>
        </authorList>
    </citation>
    <scope>NUCLEOTIDE SEQUENCE [LARGE SCALE GENOMIC DNA]</scope>
    <source>
        <strain evidence="2">DSM 17447 / CIP 109464 / GPTSA100-9</strain>
    </source>
</reference>
<dbReference type="Pfam" id="PF07396">
    <property type="entry name" value="Porin_O_P"/>
    <property type="match status" value="1"/>
</dbReference>
<evidence type="ECO:0000313" key="2">
    <source>
        <dbReference type="Proteomes" id="UP000007599"/>
    </source>
</evidence>
<dbReference type="eggNOG" id="COG3746">
    <property type="taxonomic scope" value="Bacteria"/>
</dbReference>
<evidence type="ECO:0000313" key="1">
    <source>
        <dbReference type="EMBL" id="CCG53077.1"/>
    </source>
</evidence>
<dbReference type="HOGENOM" id="CLU_041542_0_0_10"/>
<dbReference type="KEGG" id="fin:KQS_05560"/>
<dbReference type="EMBL" id="HE774682">
    <property type="protein sequence ID" value="CCG53077.1"/>
    <property type="molecule type" value="Genomic_DNA"/>
</dbReference>
<proteinExistence type="predicted"/>
<sequence length="398" mass="45808">MKKIIYLNLFVFFTIFSVFGQDNATKQILPYFTFKKGLGLTAPDSLYQVNIRFRMQSRMTGFKNEDENFAYDGQIRRLRLRFDGFLLNPKFLYGIQLSFAPGDVGETKVGENLNVIRDAFVAYKPTKSLSFIFGQTKLPGNRQRVNSSGALQLTDRTINNARFTIDRDFGFQVHYIKDRKEKFSYSLKGAFSGGEGRNSTQKADDGVSLTGKLELFPLGVFEKDGTYFEGDIVREKKPKLMLSGAFNQNNHARRTNGQLGDFLFEKRTMKSVLLDAMFKYNGWAAMSSYMSRTANDPITYSTDGTKSNYVFTGSGFDYQLSYMTKSKYEFIGRFSTQKAHRDIEQLTPNTKEYSLGLTKYIWDHNVKLQTEFNYDTLNFYNGDTKGNWYIRFQIEVGI</sequence>
<keyword evidence="2" id="KW-1185">Reference proteome</keyword>
<dbReference type="TCDB" id="1.B.16.2.1">
    <property type="family name" value="the short chain amide and urea porin (sap) family"/>
</dbReference>
<dbReference type="OrthoDB" id="5442696at2"/>
<reference evidence="2" key="2">
    <citation type="submission" date="2012-03" db="EMBL/GenBank/DDBJ databases">
        <title>Complete genome sequence of Flavobacterium indicum GPTSA100-9T, isolated from warm spring water.</title>
        <authorList>
            <person name="Barbier P."/>
            <person name="Houel A."/>
            <person name="Loux V."/>
            <person name="Poulain J."/>
            <person name="Bernardet J.-F."/>
            <person name="Touchon M."/>
            <person name="Duchaud E."/>
        </authorList>
    </citation>
    <scope>NUCLEOTIDE SEQUENCE [LARGE SCALE GENOMIC DNA]</scope>
    <source>
        <strain evidence="2">DSM 17447 / CIP 109464 / GPTSA100-9</strain>
    </source>
</reference>
<dbReference type="InterPro" id="IPR010870">
    <property type="entry name" value="Porin_O/P"/>
</dbReference>
<name>H8XVA7_FLAIG</name>
<dbReference type="Gene3D" id="2.40.160.10">
    <property type="entry name" value="Porin"/>
    <property type="match status" value="1"/>
</dbReference>
<dbReference type="PATRIC" id="fig|1094466.5.peg.1092"/>
<protein>
    <submittedName>
        <fullName evidence="1">Phosphate-selective porin O and P</fullName>
    </submittedName>
</protein>
<dbReference type="STRING" id="1094466.KQS_05560"/>
<dbReference type="AlphaFoldDB" id="H8XVA7"/>
<dbReference type="RefSeq" id="WP_014388204.1">
    <property type="nucleotide sequence ID" value="NC_017025.1"/>
</dbReference>
<dbReference type="SUPFAM" id="SSF56935">
    <property type="entry name" value="Porins"/>
    <property type="match status" value="1"/>
</dbReference>